<dbReference type="Proteomes" id="UP000316925">
    <property type="component" value="Unassembled WGS sequence"/>
</dbReference>
<evidence type="ECO:0000256" key="6">
    <source>
        <dbReference type="ARBA" id="ARBA00023136"/>
    </source>
</evidence>
<dbReference type="Gene3D" id="2.30.30.60">
    <property type="match status" value="1"/>
</dbReference>
<dbReference type="InterPro" id="IPR045275">
    <property type="entry name" value="MscS_archaea/bacteria_type"/>
</dbReference>
<evidence type="ECO:0000259" key="9">
    <source>
        <dbReference type="Pfam" id="PF21082"/>
    </source>
</evidence>
<evidence type="ECO:0000313" key="12">
    <source>
        <dbReference type="Proteomes" id="UP000316925"/>
    </source>
</evidence>
<evidence type="ECO:0000259" key="8">
    <source>
        <dbReference type="Pfam" id="PF00924"/>
    </source>
</evidence>
<comment type="similarity">
    <text evidence="2">Belongs to the MscS (TC 1.A.23) family.</text>
</comment>
<keyword evidence="3" id="KW-1003">Cell membrane</keyword>
<dbReference type="InterPro" id="IPR023408">
    <property type="entry name" value="MscS_beta-dom_sf"/>
</dbReference>
<dbReference type="InterPro" id="IPR049278">
    <property type="entry name" value="MS_channel_C"/>
</dbReference>
<evidence type="ECO:0000256" key="4">
    <source>
        <dbReference type="ARBA" id="ARBA00022692"/>
    </source>
</evidence>
<dbReference type="SUPFAM" id="SSF50182">
    <property type="entry name" value="Sm-like ribonucleoproteins"/>
    <property type="match status" value="1"/>
</dbReference>
<dbReference type="PANTHER" id="PTHR30221:SF1">
    <property type="entry name" value="SMALL-CONDUCTANCE MECHANOSENSITIVE CHANNEL"/>
    <property type="match status" value="1"/>
</dbReference>
<feature type="transmembrane region" description="Helical" evidence="7">
    <location>
        <begin position="137"/>
        <end position="156"/>
    </location>
</feature>
<dbReference type="AlphaFoldDB" id="A0A523YRQ7"/>
<feature type="transmembrane region" description="Helical" evidence="7">
    <location>
        <begin position="60"/>
        <end position="78"/>
    </location>
</feature>
<evidence type="ECO:0000259" key="10">
    <source>
        <dbReference type="Pfam" id="PF21088"/>
    </source>
</evidence>
<dbReference type="InterPro" id="IPR011014">
    <property type="entry name" value="MscS_channel_TM-2"/>
</dbReference>
<dbReference type="SUPFAM" id="SSF82689">
    <property type="entry name" value="Mechanosensitive channel protein MscS (YggB), C-terminal domain"/>
    <property type="match status" value="1"/>
</dbReference>
<dbReference type="Gene3D" id="1.10.287.1260">
    <property type="match status" value="1"/>
</dbReference>
<reference evidence="11 12" key="1">
    <citation type="submission" date="2019-03" db="EMBL/GenBank/DDBJ databases">
        <title>Metabolic potential of uncultured bacteria and archaea associated with petroleum seepage in deep-sea sediments.</title>
        <authorList>
            <person name="Dong X."/>
            <person name="Hubert C."/>
        </authorList>
    </citation>
    <scope>NUCLEOTIDE SEQUENCE [LARGE SCALE GENOMIC DNA]</scope>
    <source>
        <strain evidence="11">E29_bin28</strain>
    </source>
</reference>
<gene>
    <name evidence="11" type="ORF">E3J33_00570</name>
</gene>
<comment type="caution">
    <text evidence="11">The sequence shown here is derived from an EMBL/GenBank/DDBJ whole genome shotgun (WGS) entry which is preliminary data.</text>
</comment>
<feature type="transmembrane region" description="Helical" evidence="7">
    <location>
        <begin position="16"/>
        <end position="39"/>
    </location>
</feature>
<dbReference type="Pfam" id="PF21082">
    <property type="entry name" value="MS_channel_3rd"/>
    <property type="match status" value="1"/>
</dbReference>
<dbReference type="InterPro" id="IPR049142">
    <property type="entry name" value="MS_channel_1st"/>
</dbReference>
<dbReference type="EMBL" id="SOIJ01000027">
    <property type="protein sequence ID" value="TET94187.1"/>
    <property type="molecule type" value="Genomic_DNA"/>
</dbReference>
<evidence type="ECO:0000256" key="5">
    <source>
        <dbReference type="ARBA" id="ARBA00022989"/>
    </source>
</evidence>
<dbReference type="InterPro" id="IPR010920">
    <property type="entry name" value="LSM_dom_sf"/>
</dbReference>
<dbReference type="GO" id="GO:0008381">
    <property type="term" value="F:mechanosensitive monoatomic ion channel activity"/>
    <property type="evidence" value="ECO:0007669"/>
    <property type="project" value="InterPro"/>
</dbReference>
<feature type="transmembrane region" description="Helical" evidence="7">
    <location>
        <begin position="90"/>
        <end position="116"/>
    </location>
</feature>
<evidence type="ECO:0000256" key="3">
    <source>
        <dbReference type="ARBA" id="ARBA00022475"/>
    </source>
</evidence>
<dbReference type="PANTHER" id="PTHR30221">
    <property type="entry name" value="SMALL-CONDUCTANCE MECHANOSENSITIVE CHANNEL"/>
    <property type="match status" value="1"/>
</dbReference>
<dbReference type="SUPFAM" id="SSF82861">
    <property type="entry name" value="Mechanosensitive channel protein MscS (YggB), transmembrane region"/>
    <property type="match status" value="1"/>
</dbReference>
<evidence type="ECO:0000313" key="11">
    <source>
        <dbReference type="EMBL" id="TET94187.1"/>
    </source>
</evidence>
<feature type="domain" description="Mechanosensitive ion channel MscS C-terminal" evidence="9">
    <location>
        <begin position="254"/>
        <end position="337"/>
    </location>
</feature>
<keyword evidence="4 7" id="KW-0812">Transmembrane</keyword>
<accession>A0A523YRQ7</accession>
<feature type="domain" description="Mechanosensitive ion channel MscS" evidence="8">
    <location>
        <begin position="178"/>
        <end position="246"/>
    </location>
</feature>
<keyword evidence="6 7" id="KW-0472">Membrane</keyword>
<organism evidence="11 12">
    <name type="scientific">Aerophobetes bacterium</name>
    <dbReference type="NCBI Taxonomy" id="2030807"/>
    <lineage>
        <taxon>Bacteria</taxon>
        <taxon>Candidatus Aerophobota</taxon>
    </lineage>
</organism>
<protein>
    <submittedName>
        <fullName evidence="11">Mechanosensitive ion channel family protein</fullName>
    </submittedName>
</protein>
<comment type="subcellular location">
    <subcellularLocation>
        <location evidence="1">Cell membrane</location>
        <topology evidence="1">Multi-pass membrane protein</topology>
    </subcellularLocation>
</comment>
<sequence>MVEFLEKLAISPYLKAILAFVFFYLGAKVIYLVLTHLVGRLVKKTTTQLDDMILSKVKAPIFYLIILAGIATAFNFLPLPPEARVILSRILLSIVIAISCYLASSFINVVIKGWFMARSKVTGRIKGRELIMLSRKILNFIIFGFLVIFILTLWNVRVTALVASLGIAGFVFGFALRDIFANVFGGIALIADKSFKIGDFIKLESGEVGEVIDIGLRSTRIKSFDEGNEIIVPNNSLVTSKITNYGRPLINLKIVVKIGVAYGSDVKKTRQVLLDCAKKIDEVQEDPGPRVYFMEMADFSLNFRVVFWIADFRQRFDIRDEFVSLAYEELQSKGIKIPFPTRTIHIEK</sequence>
<feature type="transmembrane region" description="Helical" evidence="7">
    <location>
        <begin position="162"/>
        <end position="191"/>
    </location>
</feature>
<dbReference type="GO" id="GO:0005886">
    <property type="term" value="C:plasma membrane"/>
    <property type="evidence" value="ECO:0007669"/>
    <property type="project" value="UniProtKB-SubCell"/>
</dbReference>
<name>A0A523YRQ7_UNCAE</name>
<dbReference type="Gene3D" id="3.30.70.100">
    <property type="match status" value="1"/>
</dbReference>
<evidence type="ECO:0000256" key="2">
    <source>
        <dbReference type="ARBA" id="ARBA00008017"/>
    </source>
</evidence>
<evidence type="ECO:0000256" key="1">
    <source>
        <dbReference type="ARBA" id="ARBA00004651"/>
    </source>
</evidence>
<keyword evidence="5 7" id="KW-1133">Transmembrane helix</keyword>
<proteinExistence type="inferred from homology"/>
<dbReference type="Pfam" id="PF00924">
    <property type="entry name" value="MS_channel_2nd"/>
    <property type="match status" value="1"/>
</dbReference>
<dbReference type="Pfam" id="PF21088">
    <property type="entry name" value="MS_channel_1st"/>
    <property type="match status" value="1"/>
</dbReference>
<dbReference type="InterPro" id="IPR006685">
    <property type="entry name" value="MscS_channel_2nd"/>
</dbReference>
<dbReference type="InterPro" id="IPR011066">
    <property type="entry name" value="MscS_channel_C_sf"/>
</dbReference>
<feature type="domain" description="Mechanosensitive ion channel transmembrane helices 2/3" evidence="10">
    <location>
        <begin position="136"/>
        <end position="176"/>
    </location>
</feature>
<evidence type="ECO:0000256" key="7">
    <source>
        <dbReference type="SAM" id="Phobius"/>
    </source>
</evidence>